<feature type="DNA-binding region" description="H-T-H motif" evidence="2">
    <location>
        <begin position="13"/>
        <end position="32"/>
    </location>
</feature>
<evidence type="ECO:0000256" key="1">
    <source>
        <dbReference type="ARBA" id="ARBA00023125"/>
    </source>
</evidence>
<dbReference type="EMBL" id="VIRB01000084">
    <property type="protein sequence ID" value="NDO69788.1"/>
    <property type="molecule type" value="Genomic_DNA"/>
</dbReference>
<evidence type="ECO:0000256" key="2">
    <source>
        <dbReference type="PROSITE-ProRule" id="PRU00335"/>
    </source>
</evidence>
<evidence type="ECO:0000313" key="6">
    <source>
        <dbReference type="Proteomes" id="UP000274920"/>
    </source>
</evidence>
<organism evidence="5 6">
    <name type="scientific">Schaedlerella arabinosiphila</name>
    <dbReference type="NCBI Taxonomy" id="2044587"/>
    <lineage>
        <taxon>Bacteria</taxon>
        <taxon>Bacillati</taxon>
        <taxon>Bacillota</taxon>
        <taxon>Clostridia</taxon>
        <taxon>Lachnospirales</taxon>
        <taxon>Lachnospiraceae</taxon>
        <taxon>Schaedlerella</taxon>
    </lineage>
</organism>
<dbReference type="InterPro" id="IPR009057">
    <property type="entry name" value="Homeodomain-like_sf"/>
</dbReference>
<gene>
    <name evidence="5" type="ORF">EBB54_25045</name>
    <name evidence="4" type="ORF">FMM80_14340</name>
</gene>
<proteinExistence type="predicted"/>
<accession>A0A3R8RAJ5</accession>
<reference evidence="5" key="1">
    <citation type="submission" date="2018-10" db="EMBL/GenBank/DDBJ databases">
        <title>Schaedlerella arabinophila gen. nov. sp. nov., isolated from the mouse intestinal tract and comparative analysis with the genome of the closely related altered Schaedler flora strain ASF502.</title>
        <authorList>
            <person name="Miyake S."/>
            <person name="Soh M."/>
            <person name="Seedorf H."/>
        </authorList>
    </citation>
    <scope>NUCLEOTIDE SEQUENCE [LARGE SCALE GENOMIC DNA]</scope>
    <source>
        <strain evidence="5">DSM 106076</strain>
    </source>
</reference>
<keyword evidence="6" id="KW-1185">Reference proteome</keyword>
<dbReference type="AlphaFoldDB" id="A0A3R8RAJ5"/>
<dbReference type="PROSITE" id="PS50977">
    <property type="entry name" value="HTH_TETR_2"/>
    <property type="match status" value="1"/>
</dbReference>
<dbReference type="SUPFAM" id="SSF46689">
    <property type="entry name" value="Homeodomain-like"/>
    <property type="match status" value="1"/>
</dbReference>
<dbReference type="OrthoDB" id="494991at2"/>
<feature type="domain" description="HTH tetR-type" evidence="3">
    <location>
        <begin position="1"/>
        <end position="50"/>
    </location>
</feature>
<sequence length="192" mass="22656">MKAVREYGLEGVRIQNVSDLAGISPGALYRYFDSKDQLIVECFTYVDQQAAEIFEDIKFNPITLLTDPVRTVKRLWLPYFRFWVAHPDETVFYHRFRDSTFFPKYHETRDTSYFSTFVGMVDTFKTMFPSLKRMNQDLLWLHILTCTVLYAKYVVEGVLPDTQETEDTVFQLLCTGLSGYMKPEKHKKVRKK</sequence>
<evidence type="ECO:0000313" key="4">
    <source>
        <dbReference type="EMBL" id="NDO69788.1"/>
    </source>
</evidence>
<protein>
    <submittedName>
        <fullName evidence="5">TetR/AcrR family transcriptional regulator</fullName>
    </submittedName>
</protein>
<evidence type="ECO:0000259" key="3">
    <source>
        <dbReference type="PROSITE" id="PS50977"/>
    </source>
</evidence>
<dbReference type="InterPro" id="IPR001647">
    <property type="entry name" value="HTH_TetR"/>
</dbReference>
<dbReference type="GO" id="GO:0003677">
    <property type="term" value="F:DNA binding"/>
    <property type="evidence" value="ECO:0007669"/>
    <property type="project" value="UniProtKB-UniRule"/>
</dbReference>
<dbReference type="Pfam" id="PF00440">
    <property type="entry name" value="TetR_N"/>
    <property type="match status" value="1"/>
</dbReference>
<name>A0A3R8RAJ5_9FIRM</name>
<dbReference type="Gene3D" id="1.10.357.10">
    <property type="entry name" value="Tetracycline Repressor, domain 2"/>
    <property type="match status" value="1"/>
</dbReference>
<dbReference type="EMBL" id="RHJS01000002">
    <property type="protein sequence ID" value="RRK35521.1"/>
    <property type="molecule type" value="Genomic_DNA"/>
</dbReference>
<evidence type="ECO:0000313" key="7">
    <source>
        <dbReference type="Proteomes" id="UP000474104"/>
    </source>
</evidence>
<dbReference type="Proteomes" id="UP000274920">
    <property type="component" value="Unassembled WGS sequence"/>
</dbReference>
<dbReference type="Proteomes" id="UP000474104">
    <property type="component" value="Unassembled WGS sequence"/>
</dbReference>
<comment type="caution">
    <text evidence="5">The sequence shown here is derived from an EMBL/GenBank/DDBJ whole genome shotgun (WGS) entry which is preliminary data.</text>
</comment>
<keyword evidence="1 2" id="KW-0238">DNA-binding</keyword>
<evidence type="ECO:0000313" key="5">
    <source>
        <dbReference type="EMBL" id="RRK35521.1"/>
    </source>
</evidence>
<reference evidence="4 7" key="2">
    <citation type="submission" date="2019-07" db="EMBL/GenBank/DDBJ databases">
        <title>Draft genome sequences of 15 bacterial species constituting the stable defined intestinal microbiota of the GM15 gnotobiotic mouse model.</title>
        <authorList>
            <person name="Elie C."/>
            <person name="Mathieu A."/>
            <person name="Saliou A."/>
            <person name="Darnaud M."/>
            <person name="Leulier F."/>
            <person name="Tamellini A."/>
        </authorList>
    </citation>
    <scope>NUCLEOTIDE SEQUENCE [LARGE SCALE GENOMIC DNA]</scope>
    <source>
        <strain evidence="7">ASF 502</strain>
        <strain evidence="4">MD300</strain>
    </source>
</reference>